<feature type="domain" description="4Fe-4S ferredoxin-type" evidence="7">
    <location>
        <begin position="20"/>
        <end position="50"/>
    </location>
</feature>
<dbReference type="GO" id="GO:0019154">
    <property type="term" value="F:glycolate dehydrogenase activity"/>
    <property type="evidence" value="ECO:0007669"/>
    <property type="project" value="UniProtKB-EC"/>
</dbReference>
<dbReference type="PROSITE" id="PS00198">
    <property type="entry name" value="4FE4S_FER_1"/>
    <property type="match status" value="1"/>
</dbReference>
<comment type="function">
    <text evidence="6">Component of a complex that catalyzes the oxidation of glycolate to glyoxylate.</text>
</comment>
<proteinExistence type="predicted"/>
<dbReference type="PIRSF" id="PIRSF000139">
    <property type="entry name" value="Glc_ox_4Fe-4S"/>
    <property type="match status" value="1"/>
</dbReference>
<keyword evidence="3" id="KW-0677">Repeat</keyword>
<comment type="caution">
    <text evidence="8">The sequence shown here is derived from an EMBL/GenBank/DDBJ whole genome shotgun (WGS) entry which is preliminary data.</text>
</comment>
<comment type="catalytic activity">
    <reaction evidence="6">
        <text>(R)-lactate + A = pyruvate + AH2</text>
        <dbReference type="Rhea" id="RHEA:15089"/>
        <dbReference type="ChEBI" id="CHEBI:13193"/>
        <dbReference type="ChEBI" id="CHEBI:15361"/>
        <dbReference type="ChEBI" id="CHEBI:16004"/>
        <dbReference type="ChEBI" id="CHEBI:17499"/>
    </reaction>
</comment>
<reference evidence="8 9" key="1">
    <citation type="submission" date="2019-03" db="EMBL/GenBank/DDBJ databases">
        <title>Genomic Encyclopedia of Archaeal and Bacterial Type Strains, Phase II (KMG-II): from individual species to whole genera.</title>
        <authorList>
            <person name="Goeker M."/>
        </authorList>
    </citation>
    <scope>NUCLEOTIDE SEQUENCE [LARGE SCALE GENOMIC DNA]</scope>
    <source>
        <strain evidence="8 9">ATCC 25309</strain>
    </source>
</reference>
<dbReference type="EMBL" id="SOCA01000005">
    <property type="protein sequence ID" value="TDU69404.1"/>
    <property type="molecule type" value="Genomic_DNA"/>
</dbReference>
<keyword evidence="2 6" id="KW-0479">Metal-binding</keyword>
<keyword evidence="6" id="KW-0249">Electron transport</keyword>
<dbReference type="SUPFAM" id="SSF46548">
    <property type="entry name" value="alpha-helical ferredoxin"/>
    <property type="match status" value="1"/>
</dbReference>
<organism evidence="8 9">
    <name type="scientific">Prosthecobacter fusiformis</name>
    <dbReference type="NCBI Taxonomy" id="48464"/>
    <lineage>
        <taxon>Bacteria</taxon>
        <taxon>Pseudomonadati</taxon>
        <taxon>Verrucomicrobiota</taxon>
        <taxon>Verrucomicrobiia</taxon>
        <taxon>Verrucomicrobiales</taxon>
        <taxon>Verrucomicrobiaceae</taxon>
        <taxon>Prosthecobacter</taxon>
    </lineage>
</organism>
<protein>
    <recommendedName>
        <fullName evidence="6">Glycolate oxidase iron-sulfur subunit</fullName>
        <ecNumber evidence="6">1.1.99.14</ecNumber>
    </recommendedName>
</protein>
<keyword evidence="4 6" id="KW-0408">Iron</keyword>
<dbReference type="InterPro" id="IPR004017">
    <property type="entry name" value="Cys_rich_dom"/>
</dbReference>
<evidence type="ECO:0000259" key="7">
    <source>
        <dbReference type="PROSITE" id="PS51379"/>
    </source>
</evidence>
<dbReference type="InterPro" id="IPR012257">
    <property type="entry name" value="Glc_ox_4Fe-4S"/>
</dbReference>
<dbReference type="Pfam" id="PF02754">
    <property type="entry name" value="CCG"/>
    <property type="match status" value="2"/>
</dbReference>
<dbReference type="OrthoDB" id="9770306at2"/>
<dbReference type="PANTHER" id="PTHR32479">
    <property type="entry name" value="GLYCOLATE OXIDASE IRON-SULFUR SUBUNIT"/>
    <property type="match status" value="1"/>
</dbReference>
<name>A0A4R7RUI3_9BACT</name>
<feature type="domain" description="4Fe-4S ferredoxin-type" evidence="7">
    <location>
        <begin position="71"/>
        <end position="101"/>
    </location>
</feature>
<evidence type="ECO:0000313" key="9">
    <source>
        <dbReference type="Proteomes" id="UP000295662"/>
    </source>
</evidence>
<keyword evidence="9" id="KW-1185">Reference proteome</keyword>
<dbReference type="EC" id="1.1.99.14" evidence="6"/>
<sequence length="443" mass="49263">MGFPSLSSTSFFRPPVNLLRSLDYSVLQQCMHCGMCLPTCPTYVETKKERNSPRGRISLMRSVADGELEVSKAFSDEMYYCLGCLACQTACPAGVNYAELFETARAEVERAGVGQNNERDFWRWLTLNVLFMHPRLLRFAGWGLRLWQKTGLDVKLRHVKFFGLLPKKLRDLEPQTPKVSPEFSDALIEARETPVVQKYRVGLLTGCIQDLAFSNINRDTADVLLANGCEVITPRAQSCCGSLHAHNGAVELARELARRQIDSFDLDSLDAIITNAGGCGSHLKTYGHLLHDDPFYAVRAKQWDRKVKDIHEWLVQTGIRKPEHGAGVTEVTYHESCHLCHGQKVVSQPRQVLQAIPGLILKELPESNWCCGSAGIYNITQPEQSAKLLDRKVKNIARTGVTVVTTSNPGCHLQLANGLGNTAQVTQPVTLLAKAYREETASL</sequence>
<evidence type="ECO:0000256" key="2">
    <source>
        <dbReference type="ARBA" id="ARBA00022723"/>
    </source>
</evidence>
<dbReference type="AlphaFoldDB" id="A0A4R7RUI3"/>
<accession>A0A4R7RUI3</accession>
<keyword evidence="1 6" id="KW-0004">4Fe-4S</keyword>
<evidence type="ECO:0000256" key="6">
    <source>
        <dbReference type="PIRNR" id="PIRNR000139"/>
    </source>
</evidence>
<comment type="catalytic activity">
    <reaction evidence="6">
        <text>glycolate + A = glyoxylate + AH2</text>
        <dbReference type="Rhea" id="RHEA:21264"/>
        <dbReference type="ChEBI" id="CHEBI:13193"/>
        <dbReference type="ChEBI" id="CHEBI:17499"/>
        <dbReference type="ChEBI" id="CHEBI:29805"/>
        <dbReference type="ChEBI" id="CHEBI:36655"/>
        <dbReference type="EC" id="1.1.99.14"/>
    </reaction>
</comment>
<dbReference type="PROSITE" id="PS51379">
    <property type="entry name" value="4FE4S_FER_2"/>
    <property type="match status" value="2"/>
</dbReference>
<dbReference type="Proteomes" id="UP000295662">
    <property type="component" value="Unassembled WGS sequence"/>
</dbReference>
<evidence type="ECO:0000256" key="1">
    <source>
        <dbReference type="ARBA" id="ARBA00022485"/>
    </source>
</evidence>
<evidence type="ECO:0000256" key="4">
    <source>
        <dbReference type="ARBA" id="ARBA00023004"/>
    </source>
</evidence>
<dbReference type="InterPro" id="IPR009051">
    <property type="entry name" value="Helical_ferredxn"/>
</dbReference>
<dbReference type="GO" id="GO:0051539">
    <property type="term" value="F:4 iron, 4 sulfur cluster binding"/>
    <property type="evidence" value="ECO:0007669"/>
    <property type="project" value="UniProtKB-UniRule"/>
</dbReference>
<evidence type="ECO:0000256" key="3">
    <source>
        <dbReference type="ARBA" id="ARBA00022737"/>
    </source>
</evidence>
<dbReference type="Gene3D" id="1.10.1060.10">
    <property type="entry name" value="Alpha-helical ferredoxin"/>
    <property type="match status" value="1"/>
</dbReference>
<dbReference type="InterPro" id="IPR017900">
    <property type="entry name" value="4Fe4S_Fe_S_CS"/>
</dbReference>
<dbReference type="GO" id="GO:0046872">
    <property type="term" value="F:metal ion binding"/>
    <property type="evidence" value="ECO:0007669"/>
    <property type="project" value="UniProtKB-UniRule"/>
</dbReference>
<comment type="cofactor">
    <cofactor evidence="6">
        <name>[4Fe-4S] cluster</name>
        <dbReference type="ChEBI" id="CHEBI:49883"/>
    </cofactor>
    <text evidence="6">Binds 2 [4Fe-4S] clusters.</text>
</comment>
<evidence type="ECO:0000256" key="5">
    <source>
        <dbReference type="ARBA" id="ARBA00023014"/>
    </source>
</evidence>
<dbReference type="InterPro" id="IPR017896">
    <property type="entry name" value="4Fe4S_Fe-S-bd"/>
</dbReference>
<gene>
    <name evidence="8" type="ORF">EI77_03057</name>
</gene>
<keyword evidence="5 6" id="KW-0411">Iron-sulfur</keyword>
<dbReference type="Pfam" id="PF13183">
    <property type="entry name" value="Fer4_8"/>
    <property type="match status" value="1"/>
</dbReference>
<evidence type="ECO:0000313" key="8">
    <source>
        <dbReference type="EMBL" id="TDU69404.1"/>
    </source>
</evidence>
<keyword evidence="6" id="KW-0813">Transport</keyword>
<dbReference type="PANTHER" id="PTHR32479:SF17">
    <property type="entry name" value="GLYCOLATE OXIDASE IRON-SULFUR SUBUNIT"/>
    <property type="match status" value="1"/>
</dbReference>